<dbReference type="Proteomes" id="UP001428341">
    <property type="component" value="Unassembled WGS sequence"/>
</dbReference>
<feature type="compositionally biased region" description="Low complexity" evidence="1">
    <location>
        <begin position="56"/>
        <end position="75"/>
    </location>
</feature>
<gene>
    <name evidence="2" type="ORF">WN944_006045</name>
</gene>
<dbReference type="EMBL" id="JBCGBO010000003">
    <property type="protein sequence ID" value="KAK9214058.1"/>
    <property type="molecule type" value="Genomic_DNA"/>
</dbReference>
<dbReference type="PANTHER" id="PTHR38386">
    <property type="entry name" value="OS05G0426900 PROTEIN"/>
    <property type="match status" value="1"/>
</dbReference>
<proteinExistence type="predicted"/>
<dbReference type="AlphaFoldDB" id="A0AAP0MKY7"/>
<organism evidence="2 3">
    <name type="scientific">Citrus x changshan-huyou</name>
    <dbReference type="NCBI Taxonomy" id="2935761"/>
    <lineage>
        <taxon>Eukaryota</taxon>
        <taxon>Viridiplantae</taxon>
        <taxon>Streptophyta</taxon>
        <taxon>Embryophyta</taxon>
        <taxon>Tracheophyta</taxon>
        <taxon>Spermatophyta</taxon>
        <taxon>Magnoliopsida</taxon>
        <taxon>eudicotyledons</taxon>
        <taxon>Gunneridae</taxon>
        <taxon>Pentapetalae</taxon>
        <taxon>rosids</taxon>
        <taxon>malvids</taxon>
        <taxon>Sapindales</taxon>
        <taxon>Rutaceae</taxon>
        <taxon>Aurantioideae</taxon>
        <taxon>Citrus</taxon>
    </lineage>
</organism>
<accession>A0AAP0MKY7</accession>
<reference evidence="2 3" key="1">
    <citation type="submission" date="2024-05" db="EMBL/GenBank/DDBJ databases">
        <title>Haplotype-resolved chromosome-level genome assembly of Huyou (Citrus changshanensis).</title>
        <authorList>
            <person name="Miao C."/>
            <person name="Chen W."/>
            <person name="Wu Y."/>
            <person name="Wang L."/>
            <person name="Zhao S."/>
            <person name="Grierson D."/>
            <person name="Xu C."/>
            <person name="Chen K."/>
        </authorList>
    </citation>
    <scope>NUCLEOTIDE SEQUENCE [LARGE SCALE GENOMIC DNA]</scope>
    <source>
        <strain evidence="2">01-14</strain>
        <tissue evidence="2">Leaf</tissue>
    </source>
</reference>
<evidence type="ECO:0000256" key="1">
    <source>
        <dbReference type="SAM" id="MobiDB-lite"/>
    </source>
</evidence>
<evidence type="ECO:0000313" key="3">
    <source>
        <dbReference type="Proteomes" id="UP001428341"/>
    </source>
</evidence>
<sequence>MNGYSKMKIIGDTKSRSIDFSSDLFPSPPSLSETRNPKPEIPETNLEELIKSNPLTKTNNITSNSNKTQDSFSFSEQEEEEEEEDQVCNINYNNNNNDGEKFGSHIKLSRNSTVSASSAASHALQYTVKRAFSMRRSSSVSERYSRIHDQSVTVTSPIEDEDLADKKKRKKKTKSSKSKIIKACKKLFGLYQALNVFSELEHVWKILLNQILPNNMMDLVCYFMA</sequence>
<feature type="region of interest" description="Disordered" evidence="1">
    <location>
        <begin position="17"/>
        <end position="85"/>
    </location>
</feature>
<comment type="caution">
    <text evidence="2">The sequence shown here is derived from an EMBL/GenBank/DDBJ whole genome shotgun (WGS) entry which is preliminary data.</text>
</comment>
<dbReference type="PANTHER" id="PTHR38386:SF6">
    <property type="entry name" value="OS05G0426900 PROTEIN"/>
    <property type="match status" value="1"/>
</dbReference>
<evidence type="ECO:0000313" key="2">
    <source>
        <dbReference type="EMBL" id="KAK9214058.1"/>
    </source>
</evidence>
<feature type="compositionally biased region" description="Acidic residues" evidence="1">
    <location>
        <begin position="76"/>
        <end position="85"/>
    </location>
</feature>
<keyword evidence="3" id="KW-1185">Reference proteome</keyword>
<protein>
    <submittedName>
        <fullName evidence="2">Uncharacterized protein</fullName>
    </submittedName>
</protein>
<name>A0AAP0MKY7_9ROSI</name>